<reference evidence="3" key="1">
    <citation type="submission" date="2017-05" db="EMBL/GenBank/DDBJ databases">
        <authorList>
            <person name="Lin X."/>
        </authorList>
    </citation>
    <scope>NUCLEOTIDE SEQUENCE [LARGE SCALE GENOMIC DNA]</scope>
    <source>
        <strain evidence="3">JLT2012</strain>
    </source>
</reference>
<dbReference type="AlphaFoldDB" id="A0A219B190"/>
<accession>A0A219B190</accession>
<dbReference type="OrthoDB" id="7605002at2"/>
<keyword evidence="1" id="KW-0472">Membrane</keyword>
<keyword evidence="1" id="KW-0812">Transmembrane</keyword>
<feature type="transmembrane region" description="Helical" evidence="1">
    <location>
        <begin position="20"/>
        <end position="40"/>
    </location>
</feature>
<proteinExistence type="predicted"/>
<dbReference type="EMBL" id="NFZT01000001">
    <property type="protein sequence ID" value="OWV32090.1"/>
    <property type="molecule type" value="Genomic_DNA"/>
</dbReference>
<evidence type="ECO:0000313" key="3">
    <source>
        <dbReference type="Proteomes" id="UP000198462"/>
    </source>
</evidence>
<feature type="transmembrane region" description="Helical" evidence="1">
    <location>
        <begin position="353"/>
        <end position="373"/>
    </location>
</feature>
<gene>
    <name evidence="2" type="ORF">B5C34_00555</name>
</gene>
<organism evidence="2 3">
    <name type="scientific">Pacificimonas flava</name>
    <dbReference type="NCBI Taxonomy" id="1234595"/>
    <lineage>
        <taxon>Bacteria</taxon>
        <taxon>Pseudomonadati</taxon>
        <taxon>Pseudomonadota</taxon>
        <taxon>Alphaproteobacteria</taxon>
        <taxon>Sphingomonadales</taxon>
        <taxon>Sphingosinicellaceae</taxon>
        <taxon>Pacificimonas</taxon>
    </lineage>
</organism>
<feature type="transmembrane region" description="Helical" evidence="1">
    <location>
        <begin position="128"/>
        <end position="149"/>
    </location>
</feature>
<protein>
    <recommendedName>
        <fullName evidence="4">HTTM domain-containing protein</fullName>
    </recommendedName>
</protein>
<name>A0A219B190_9SPHN</name>
<keyword evidence="1" id="KW-1133">Transmembrane helix</keyword>
<dbReference type="RefSeq" id="WP_088710888.1">
    <property type="nucleotide sequence ID" value="NZ_NFZT01000001.1"/>
</dbReference>
<comment type="caution">
    <text evidence="2">The sequence shown here is derived from an EMBL/GenBank/DDBJ whole genome shotgun (WGS) entry which is preliminary data.</text>
</comment>
<feature type="transmembrane region" description="Helical" evidence="1">
    <location>
        <begin position="203"/>
        <end position="224"/>
    </location>
</feature>
<feature type="transmembrane region" description="Helical" evidence="1">
    <location>
        <begin position="169"/>
        <end position="191"/>
    </location>
</feature>
<feature type="transmembrane region" description="Helical" evidence="1">
    <location>
        <begin position="52"/>
        <end position="77"/>
    </location>
</feature>
<feature type="transmembrane region" description="Helical" evidence="1">
    <location>
        <begin position="89"/>
        <end position="108"/>
    </location>
</feature>
<evidence type="ECO:0008006" key="4">
    <source>
        <dbReference type="Google" id="ProtNLM"/>
    </source>
</evidence>
<evidence type="ECO:0000313" key="2">
    <source>
        <dbReference type="EMBL" id="OWV32090.1"/>
    </source>
</evidence>
<feature type="transmembrane region" description="Helical" evidence="1">
    <location>
        <begin position="273"/>
        <end position="294"/>
    </location>
</feature>
<keyword evidence="3" id="KW-1185">Reference proteome</keyword>
<sequence length="552" mass="61009">MTMPVSAHAAARTVEPHGEAGGLAGPLMLLLAALLGFTLLKQGTDFIAAERPGLILVWCGVIALLTGAFLPVGYGALPAYARTALRGGAVFLALYFALEPFAVPYVTLPLDHPAVLFHGHVRWAAIPLAMLGVWRPSAVFGAAMLLWMTRGLHSELTGFYFSDLDIRNVAEILTFWGIGFCFIALAARLPLSAMRLGLTGPERLRAAIMVLTAGIGAHLANYFWSGLAKLWMDGGILSWILDNRLADGIPGALEKGTLPYAASPELVQLGYDALILLQVPVNLAAFGLQIFAIAAPLRKKWLLLATIGYDIFHVAVWLALGLLFWKWIALNFIITAILVAMPETAWSRTARATTMSFVVLGMLLFRTATLAWYDSPGFTSPYFVARLADGREMRIPNAFFRSSSYQVSQGRLWWPAEAGHFRHSIWGSVLSYDDLDAGRRCEAREIALDAEPLYGPPERLAEFVRAYHRQMQPRLDEDGRLAYYLVPHHHVPSPFVADPFYAVDKRRIDTYLFRLDSVCLGIEDGRLTRRVLKRTELPLYDPQTDELLTGAD</sequence>
<dbReference type="Proteomes" id="UP000198462">
    <property type="component" value="Unassembled WGS sequence"/>
</dbReference>
<evidence type="ECO:0000256" key="1">
    <source>
        <dbReference type="SAM" id="Phobius"/>
    </source>
</evidence>